<reference evidence="1" key="1">
    <citation type="submission" date="2020-02" db="EMBL/GenBank/DDBJ databases">
        <authorList>
            <person name="Meier V. D."/>
        </authorList>
    </citation>
    <scope>NUCLEOTIDE SEQUENCE</scope>
    <source>
        <strain evidence="1">AVDCRST_MAG26</strain>
    </source>
</reference>
<evidence type="ECO:0008006" key="2">
    <source>
        <dbReference type="Google" id="ProtNLM"/>
    </source>
</evidence>
<gene>
    <name evidence="1" type="ORF">AVDCRST_MAG26-4712</name>
</gene>
<dbReference type="EMBL" id="CADCTK010001130">
    <property type="protein sequence ID" value="CAA9299818.1"/>
    <property type="molecule type" value="Genomic_DNA"/>
</dbReference>
<dbReference type="PANTHER" id="PTHR34822:SF1">
    <property type="entry name" value="GRPB FAMILY PROTEIN"/>
    <property type="match status" value="1"/>
</dbReference>
<accession>A0A6J4K9M9</accession>
<protein>
    <recommendedName>
        <fullName evidence="2">GrpB family protein</fullName>
    </recommendedName>
</protein>
<dbReference type="Gene3D" id="3.30.460.10">
    <property type="entry name" value="Beta Polymerase, domain 2"/>
    <property type="match status" value="1"/>
</dbReference>
<proteinExistence type="predicted"/>
<name>A0A6J4K9M9_9CHLR</name>
<dbReference type="SUPFAM" id="SSF81301">
    <property type="entry name" value="Nucleotidyltransferase"/>
    <property type="match status" value="1"/>
</dbReference>
<organism evidence="1">
    <name type="scientific">uncultured Chloroflexia bacterium</name>
    <dbReference type="NCBI Taxonomy" id="1672391"/>
    <lineage>
        <taxon>Bacteria</taxon>
        <taxon>Bacillati</taxon>
        <taxon>Chloroflexota</taxon>
        <taxon>Chloroflexia</taxon>
        <taxon>environmental samples</taxon>
    </lineage>
</organism>
<evidence type="ECO:0000313" key="1">
    <source>
        <dbReference type="EMBL" id="CAA9299818.1"/>
    </source>
</evidence>
<dbReference type="AlphaFoldDB" id="A0A6J4K9M9"/>
<dbReference type="InterPro" id="IPR043519">
    <property type="entry name" value="NT_sf"/>
</dbReference>
<sequence>MPAEERTSDIESPPIGTYQYGPVACYPYDPRAPDVARRVAQMITTRLPMLRVDHVGSTSVPGCAGKGIVDLVVIYPDGALEQAKRVLDDLGFQHQQAGHMFPETRPMRIGALRYDGDMFRIHAHVLSEHSPEIDSMRAFRDRLRGDPQLMAGYVARKYAIISAGVSEPAEYTRLKSEFFTEAER</sequence>
<dbReference type="PANTHER" id="PTHR34822">
    <property type="entry name" value="GRPB DOMAIN PROTEIN (AFU_ORTHOLOGUE AFUA_1G01530)"/>
    <property type="match status" value="1"/>
</dbReference>
<dbReference type="Pfam" id="PF04229">
    <property type="entry name" value="GrpB"/>
    <property type="match status" value="1"/>
</dbReference>
<dbReference type="InterPro" id="IPR007344">
    <property type="entry name" value="GrpB/CoaE"/>
</dbReference>